<dbReference type="InParanoid" id="A0A1Y2EFV5"/>
<dbReference type="RefSeq" id="XP_040720399.1">
    <property type="nucleotide sequence ID" value="XM_040863393.1"/>
</dbReference>
<reference evidence="1 2" key="1">
    <citation type="submission" date="2016-07" db="EMBL/GenBank/DDBJ databases">
        <title>Pervasive Adenine N6-methylation of Active Genes in Fungi.</title>
        <authorList>
            <consortium name="DOE Joint Genome Institute"/>
            <person name="Mondo S.J."/>
            <person name="Dannebaum R.O."/>
            <person name="Kuo R.C."/>
            <person name="Labutti K."/>
            <person name="Haridas S."/>
            <person name="Kuo A."/>
            <person name="Salamov A."/>
            <person name="Ahrendt S.R."/>
            <person name="Lipzen A."/>
            <person name="Sullivan W."/>
            <person name="Andreopoulos W.B."/>
            <person name="Clum A."/>
            <person name="Lindquist E."/>
            <person name="Daum C."/>
            <person name="Ramamoorthy G.K."/>
            <person name="Gryganskyi A."/>
            <person name="Culley D."/>
            <person name="Magnuson J.K."/>
            <person name="James T.Y."/>
            <person name="O'Malley M.A."/>
            <person name="Stajich J.E."/>
            <person name="Spatafora J.W."/>
            <person name="Visel A."/>
            <person name="Grigoriev I.V."/>
        </authorList>
    </citation>
    <scope>NUCLEOTIDE SEQUENCE [LARGE SCALE GENOMIC DNA]</scope>
    <source>
        <strain evidence="1 2">CBS 129021</strain>
    </source>
</reference>
<dbReference type="GeneID" id="63779605"/>
<evidence type="ECO:0000313" key="2">
    <source>
        <dbReference type="Proteomes" id="UP000193689"/>
    </source>
</evidence>
<organism evidence="1 2">
    <name type="scientific">Pseudomassariella vexata</name>
    <dbReference type="NCBI Taxonomy" id="1141098"/>
    <lineage>
        <taxon>Eukaryota</taxon>
        <taxon>Fungi</taxon>
        <taxon>Dikarya</taxon>
        <taxon>Ascomycota</taxon>
        <taxon>Pezizomycotina</taxon>
        <taxon>Sordariomycetes</taxon>
        <taxon>Xylariomycetidae</taxon>
        <taxon>Amphisphaeriales</taxon>
        <taxon>Pseudomassariaceae</taxon>
        <taxon>Pseudomassariella</taxon>
    </lineage>
</organism>
<protein>
    <submittedName>
        <fullName evidence="1">Uncharacterized protein</fullName>
    </submittedName>
</protein>
<proteinExistence type="predicted"/>
<name>A0A1Y2EFV5_9PEZI</name>
<dbReference type="AlphaFoldDB" id="A0A1Y2EFV5"/>
<accession>A0A1Y2EFV5</accession>
<keyword evidence="2" id="KW-1185">Reference proteome</keyword>
<gene>
    <name evidence="1" type="ORF">BCR38DRAFT_481584</name>
</gene>
<evidence type="ECO:0000313" key="1">
    <source>
        <dbReference type="EMBL" id="ORY70449.1"/>
    </source>
</evidence>
<comment type="caution">
    <text evidence="1">The sequence shown here is derived from an EMBL/GenBank/DDBJ whole genome shotgun (WGS) entry which is preliminary data.</text>
</comment>
<dbReference type="Proteomes" id="UP000193689">
    <property type="component" value="Unassembled WGS sequence"/>
</dbReference>
<dbReference type="OrthoDB" id="5230873at2759"/>
<sequence length="190" mass="20192">MLALFYIVLPLVAAASPRLTTRAIPDEAFTLYGYGEGLGGLPVYYDNGIAYIGEVSFVNSSQAAQVAFTEGTTSTTLVANPNNTAAGTNATWSNLTYFLPGTTNTDHQTGFASNVSASDVTTGFTFYGKTLLNKDTSGSLQSLWYAVQNTDDINYQLKWNSTGADEDGAISIVLRSVEPTKPTSSAPDRT</sequence>
<dbReference type="EMBL" id="MCFJ01000002">
    <property type="protein sequence ID" value="ORY70449.1"/>
    <property type="molecule type" value="Genomic_DNA"/>
</dbReference>